<dbReference type="PANTHER" id="PTHR32481">
    <property type="entry name" value="AMINOPEPTIDASE"/>
    <property type="match status" value="1"/>
</dbReference>
<keyword evidence="2" id="KW-0031">Aminopeptidase</keyword>
<dbReference type="CDD" id="cd05656">
    <property type="entry name" value="M42_Frv"/>
    <property type="match status" value="1"/>
</dbReference>
<dbReference type="Gene3D" id="2.40.30.40">
    <property type="entry name" value="Peptidase M42, domain 2"/>
    <property type="match status" value="1"/>
</dbReference>
<dbReference type="eggNOG" id="COG1363">
    <property type="taxonomic scope" value="Bacteria"/>
</dbReference>
<dbReference type="KEGG" id="tna:CTN_1519"/>
<dbReference type="InterPro" id="IPR051464">
    <property type="entry name" value="Peptidase_M42_aminopept"/>
</dbReference>
<feature type="binding site" evidence="8">
    <location>
        <position position="174"/>
    </location>
    <ligand>
        <name>Zn(2+)</name>
        <dbReference type="ChEBI" id="CHEBI:29105"/>
        <label>1</label>
    </ligand>
</feature>
<dbReference type="InterPro" id="IPR008007">
    <property type="entry name" value="Peptidase_M42"/>
</dbReference>
<dbReference type="GO" id="GO:0004177">
    <property type="term" value="F:aminopeptidase activity"/>
    <property type="evidence" value="ECO:0007669"/>
    <property type="project" value="UniProtKB-UniRule"/>
</dbReference>
<feature type="binding site" evidence="8">
    <location>
        <position position="207"/>
    </location>
    <ligand>
        <name>Zn(2+)</name>
        <dbReference type="ChEBI" id="CHEBI:29105"/>
        <label>2</label>
    </ligand>
</feature>
<dbReference type="AlphaFoldDB" id="B9K9R2"/>
<gene>
    <name evidence="9" type="ordered locus">CTN_1519</name>
</gene>
<dbReference type="HOGENOM" id="CLU_047249_1_0_0"/>
<evidence type="ECO:0000256" key="6">
    <source>
        <dbReference type="PIRNR" id="PIRNR001123"/>
    </source>
</evidence>
<evidence type="ECO:0000256" key="1">
    <source>
        <dbReference type="ARBA" id="ARBA00006272"/>
    </source>
</evidence>
<comment type="similarity">
    <text evidence="1 6">Belongs to the peptidase M42 family.</text>
</comment>
<dbReference type="PIRSF" id="PIRSF001123">
    <property type="entry name" value="PepA_GA"/>
    <property type="match status" value="1"/>
</dbReference>
<dbReference type="Proteomes" id="UP000000445">
    <property type="component" value="Chromosome"/>
</dbReference>
<keyword evidence="4 8" id="KW-0479">Metal-binding</keyword>
<feature type="binding site" evidence="8">
    <location>
        <position position="69"/>
    </location>
    <ligand>
        <name>Zn(2+)</name>
        <dbReference type="ChEBI" id="CHEBI:29105"/>
        <label>1</label>
    </ligand>
</feature>
<organism evidence="9 10">
    <name type="scientific">Thermotoga neapolitana (strain ATCC 49049 / DSM 4359 / NBRC 107923 / NS-E)</name>
    <dbReference type="NCBI Taxonomy" id="309803"/>
    <lineage>
        <taxon>Bacteria</taxon>
        <taxon>Thermotogati</taxon>
        <taxon>Thermotogota</taxon>
        <taxon>Thermotogae</taxon>
        <taxon>Thermotogales</taxon>
        <taxon>Thermotogaceae</taxon>
        <taxon>Thermotoga</taxon>
    </lineage>
</organism>
<keyword evidence="5" id="KW-0378">Hydrolase</keyword>
<evidence type="ECO:0000256" key="2">
    <source>
        <dbReference type="ARBA" id="ARBA00022438"/>
    </source>
</evidence>
<keyword evidence="3" id="KW-0645">Protease</keyword>
<feature type="binding site" evidence="8">
    <location>
        <position position="311"/>
    </location>
    <ligand>
        <name>Zn(2+)</name>
        <dbReference type="ChEBI" id="CHEBI:29105"/>
        <label>2</label>
    </ligand>
</feature>
<dbReference type="EMBL" id="CP000916">
    <property type="protein sequence ID" value="ACM23695.1"/>
    <property type="molecule type" value="Genomic_DNA"/>
</dbReference>
<dbReference type="STRING" id="309803.CTN_1519"/>
<reference evidence="9 10" key="1">
    <citation type="journal article" date="2009" name="Biosci. Biotechnol. Biochem.">
        <title>WeGAS: a web-based microbial genome annotation system.</title>
        <authorList>
            <person name="Lee D."/>
            <person name="Seo H."/>
            <person name="Park C."/>
            <person name="Park K."/>
        </authorList>
    </citation>
    <scope>NUCLEOTIDE SEQUENCE [LARGE SCALE GENOMIC DNA]</scope>
    <source>
        <strain evidence="10">ATCC 49049 / DSM 4359 / NBRC 107923 / NS-E</strain>
    </source>
</reference>
<protein>
    <submittedName>
        <fullName evidence="9">Endoglucanase</fullName>
    </submittedName>
</protein>
<feature type="binding site" evidence="8">
    <location>
        <position position="229"/>
    </location>
    <ligand>
        <name>Zn(2+)</name>
        <dbReference type="ChEBI" id="CHEBI:29105"/>
        <label>1</label>
    </ligand>
</feature>
<dbReference type="GO" id="GO:0046872">
    <property type="term" value="F:metal ion binding"/>
    <property type="evidence" value="ECO:0007669"/>
    <property type="project" value="UniProtKB-UniRule"/>
</dbReference>
<dbReference type="Gene3D" id="3.40.630.10">
    <property type="entry name" value="Zn peptidases"/>
    <property type="match status" value="1"/>
</dbReference>
<sequence>MKGVNELTTKELLMKLSDLDGPSGYEDSVVSYIESLIKPFVDETKITGHGSLVGYKRGEGKGKLAFFAHVDEIGFVVSKVEGEFARLEPVGGVDPKVVCASRVRVHTREGVAFGVIGMLAPHLQSPDSREKVPSFDELFLDLSLSDRTVRIGDVAVIDQKSFEAAGKVVGKALDNRASCASLIKTLEFLRRYSHPWDVYFVFSVQEETGCLGALTEAYRINPDVAVVMDVTFASEPPSHDHIELGKGPVLGLGPVVDRSLVQKISLIAQKHNVSLQKEAVGGRSGTETDFVQLVRAGVRTALISIPLKYMHTPVEMVDPGDVEELARLLSIIAVELEV</sequence>
<dbReference type="PANTHER" id="PTHR32481:SF6">
    <property type="entry name" value="ENDOGLUCANASE"/>
    <property type="match status" value="1"/>
</dbReference>
<evidence type="ECO:0000256" key="4">
    <source>
        <dbReference type="ARBA" id="ARBA00022723"/>
    </source>
</evidence>
<evidence type="ECO:0000256" key="5">
    <source>
        <dbReference type="ARBA" id="ARBA00022801"/>
    </source>
</evidence>
<proteinExistence type="inferred from homology"/>
<dbReference type="SUPFAM" id="SSF53187">
    <property type="entry name" value="Zn-dependent exopeptidases"/>
    <property type="match status" value="1"/>
</dbReference>
<feature type="active site" description="Proton acceptor" evidence="7">
    <location>
        <position position="206"/>
    </location>
</feature>
<evidence type="ECO:0000256" key="3">
    <source>
        <dbReference type="ARBA" id="ARBA00022670"/>
    </source>
</evidence>
<name>B9K9R2_THENN</name>
<evidence type="ECO:0000256" key="8">
    <source>
        <dbReference type="PIRSR" id="PIRSR001123-2"/>
    </source>
</evidence>
<dbReference type="SUPFAM" id="SSF101821">
    <property type="entry name" value="Aminopeptidase/glucanase lid domain"/>
    <property type="match status" value="1"/>
</dbReference>
<dbReference type="Pfam" id="PF05343">
    <property type="entry name" value="Peptidase_M42"/>
    <property type="match status" value="1"/>
</dbReference>
<dbReference type="MEROPS" id="M42.007"/>
<evidence type="ECO:0000313" key="9">
    <source>
        <dbReference type="EMBL" id="ACM23695.1"/>
    </source>
</evidence>
<accession>B9K9R2</accession>
<dbReference type="InterPro" id="IPR023367">
    <property type="entry name" value="Peptidase_M42_dom2"/>
</dbReference>
<comment type="cofactor">
    <cofactor evidence="8">
        <name>a divalent metal cation</name>
        <dbReference type="ChEBI" id="CHEBI:60240"/>
    </cofactor>
    <text evidence="8">Binds 2 divalent metal cations per subunit.</text>
</comment>
<keyword evidence="10" id="KW-1185">Reference proteome</keyword>
<evidence type="ECO:0000256" key="7">
    <source>
        <dbReference type="PIRSR" id="PIRSR001123-1"/>
    </source>
</evidence>
<evidence type="ECO:0000313" key="10">
    <source>
        <dbReference type="Proteomes" id="UP000000445"/>
    </source>
</evidence>
<feature type="binding site" evidence="8">
    <location>
        <position position="174"/>
    </location>
    <ligand>
        <name>Zn(2+)</name>
        <dbReference type="ChEBI" id="CHEBI:29105"/>
        <label>2</label>
    </ligand>
</feature>
<dbReference type="GO" id="GO:0006508">
    <property type="term" value="P:proteolysis"/>
    <property type="evidence" value="ECO:0007669"/>
    <property type="project" value="UniProtKB-KW"/>
</dbReference>